<accession>A0AAE1IYZ0</accession>
<evidence type="ECO:0000313" key="2">
    <source>
        <dbReference type="Proteomes" id="UP001293593"/>
    </source>
</evidence>
<reference evidence="1" key="1">
    <citation type="submission" date="2023-10" db="EMBL/GenBank/DDBJ databases">
        <title>Chromosome-level genome of the transformable northern wattle, Acacia crassicarpa.</title>
        <authorList>
            <person name="Massaro I."/>
            <person name="Sinha N.R."/>
            <person name="Poethig S."/>
            <person name="Leichty A.R."/>
        </authorList>
    </citation>
    <scope>NUCLEOTIDE SEQUENCE</scope>
    <source>
        <strain evidence="1">Acra3RX</strain>
        <tissue evidence="1">Leaf</tissue>
    </source>
</reference>
<comment type="caution">
    <text evidence="1">The sequence shown here is derived from an EMBL/GenBank/DDBJ whole genome shotgun (WGS) entry which is preliminary data.</text>
</comment>
<name>A0AAE1IYZ0_9FABA</name>
<dbReference type="EMBL" id="JAWXYG010000010">
    <property type="protein sequence ID" value="KAK4260550.1"/>
    <property type="molecule type" value="Genomic_DNA"/>
</dbReference>
<proteinExistence type="predicted"/>
<sequence length="156" mass="18094">MPLFLLKPGDLCFNVWVDINEEQAFYCRVPGFLYELSYYLDDDHLVLCCLEELQFLGLTLEDGWYHAHVCVQSDESDKASVIEGSGMYVGNQLCEMEDITFTNPYHQTLDSTWSNQELQRQKDVTSTNVEQVPKSFEDTRKAKGKERVIYDDTINE</sequence>
<keyword evidence="2" id="KW-1185">Reference proteome</keyword>
<gene>
    <name evidence="1" type="ORF">QN277_003648</name>
</gene>
<dbReference type="AlphaFoldDB" id="A0AAE1IYZ0"/>
<organism evidence="1 2">
    <name type="scientific">Acacia crassicarpa</name>
    <name type="common">northern wattle</name>
    <dbReference type="NCBI Taxonomy" id="499986"/>
    <lineage>
        <taxon>Eukaryota</taxon>
        <taxon>Viridiplantae</taxon>
        <taxon>Streptophyta</taxon>
        <taxon>Embryophyta</taxon>
        <taxon>Tracheophyta</taxon>
        <taxon>Spermatophyta</taxon>
        <taxon>Magnoliopsida</taxon>
        <taxon>eudicotyledons</taxon>
        <taxon>Gunneridae</taxon>
        <taxon>Pentapetalae</taxon>
        <taxon>rosids</taxon>
        <taxon>fabids</taxon>
        <taxon>Fabales</taxon>
        <taxon>Fabaceae</taxon>
        <taxon>Caesalpinioideae</taxon>
        <taxon>mimosoid clade</taxon>
        <taxon>Acacieae</taxon>
        <taxon>Acacia</taxon>
    </lineage>
</organism>
<evidence type="ECO:0000313" key="1">
    <source>
        <dbReference type="EMBL" id="KAK4260550.1"/>
    </source>
</evidence>
<dbReference type="Proteomes" id="UP001293593">
    <property type="component" value="Unassembled WGS sequence"/>
</dbReference>
<protein>
    <submittedName>
        <fullName evidence="1">Uncharacterized protein</fullName>
    </submittedName>
</protein>